<dbReference type="InterPro" id="IPR025461">
    <property type="entry name" value="ABA4-like"/>
</dbReference>
<dbReference type="RefSeq" id="WP_185797291.1">
    <property type="nucleotide sequence ID" value="NZ_JACLQD010000002.1"/>
</dbReference>
<keyword evidence="3" id="KW-1185">Reference proteome</keyword>
<dbReference type="EMBL" id="JACLQD010000002">
    <property type="protein sequence ID" value="MBC2835712.1"/>
    <property type="molecule type" value="Genomic_DNA"/>
</dbReference>
<evidence type="ECO:0000256" key="1">
    <source>
        <dbReference type="SAM" id="Phobius"/>
    </source>
</evidence>
<evidence type="ECO:0000313" key="2">
    <source>
        <dbReference type="EMBL" id="MBC2835712.1"/>
    </source>
</evidence>
<evidence type="ECO:0000313" key="3">
    <source>
        <dbReference type="Proteomes" id="UP000555411"/>
    </source>
</evidence>
<proteinExistence type="predicted"/>
<feature type="transmembrane region" description="Helical" evidence="1">
    <location>
        <begin position="76"/>
        <end position="97"/>
    </location>
</feature>
<dbReference type="Pfam" id="PF14108">
    <property type="entry name" value="ABA4-like"/>
    <property type="match status" value="1"/>
</dbReference>
<dbReference type="Proteomes" id="UP000555411">
    <property type="component" value="Unassembled WGS sequence"/>
</dbReference>
<reference evidence="2 3" key="1">
    <citation type="journal article" date="2017" name="Int. J. Syst. Evol. Microbiol.">
        <title>Gemmobacter straminiformis sp. nov., isolated from an artificial fountain.</title>
        <authorList>
            <person name="Kang J.Y."/>
            <person name="Kim M.J."/>
            <person name="Chun J."/>
            <person name="Son K.P."/>
            <person name="Jahng K.Y."/>
        </authorList>
    </citation>
    <scope>NUCLEOTIDE SEQUENCE [LARGE SCALE GENOMIC DNA]</scope>
    <source>
        <strain evidence="2 3">CAM-8</strain>
    </source>
</reference>
<name>A0A842I6L0_9RHOB</name>
<dbReference type="AlphaFoldDB" id="A0A842I6L0"/>
<comment type="caution">
    <text evidence="2">The sequence shown here is derived from an EMBL/GenBank/DDBJ whole genome shotgun (WGS) entry which is preliminary data.</text>
</comment>
<sequence length="140" mass="14883">MTPDSLFALSGPLALLGWIALLAAPLAPRIADTVAGLVVPLVFAVAYAGLVLAFWAGTAGGFGSLAEVAALFSDPWLLLAGWLHYLAFDLFVGAWEVRRARAEGIPHWQVVPCLLLTFLFGPAGFLCFGALRLTRSRMKG</sequence>
<feature type="transmembrane region" description="Helical" evidence="1">
    <location>
        <begin position="34"/>
        <end position="56"/>
    </location>
</feature>
<protein>
    <submittedName>
        <fullName evidence="2">DUF4281 domain-containing protein</fullName>
    </submittedName>
</protein>
<gene>
    <name evidence="2" type="ORF">H7F16_09375</name>
</gene>
<feature type="transmembrane region" description="Helical" evidence="1">
    <location>
        <begin position="6"/>
        <end position="27"/>
    </location>
</feature>
<keyword evidence="1" id="KW-1133">Transmembrane helix</keyword>
<accession>A0A842I6L0</accession>
<keyword evidence="1" id="KW-0812">Transmembrane</keyword>
<keyword evidence="1" id="KW-0472">Membrane</keyword>
<feature type="transmembrane region" description="Helical" evidence="1">
    <location>
        <begin position="109"/>
        <end position="131"/>
    </location>
</feature>
<organism evidence="2 3">
    <name type="scientific">Paragemmobacter straminiformis</name>
    <dbReference type="NCBI Taxonomy" id="2045119"/>
    <lineage>
        <taxon>Bacteria</taxon>
        <taxon>Pseudomonadati</taxon>
        <taxon>Pseudomonadota</taxon>
        <taxon>Alphaproteobacteria</taxon>
        <taxon>Rhodobacterales</taxon>
        <taxon>Paracoccaceae</taxon>
        <taxon>Paragemmobacter</taxon>
    </lineage>
</organism>